<keyword evidence="3" id="KW-1185">Reference proteome</keyword>
<accession>A0A8J4V927</accession>
<dbReference type="OrthoDB" id="1939000at2759"/>
<protein>
    <submittedName>
        <fullName evidence="2">Uncharacterized protein</fullName>
    </submittedName>
</protein>
<proteinExistence type="predicted"/>
<gene>
    <name evidence="2" type="ORF">CMV_027750</name>
</gene>
<dbReference type="AlphaFoldDB" id="A0A8J4V927"/>
<sequence>MSSDTKARVTVLETIPRVPAEGEKLSMCDKLDTLFAETAMVRNELTEQRDVVLICVEELAAALDAQSSAIRERQSQLETEIALLRRAIRELPREGEVATKVKVPEPKPFNGAKSAKDLENFH</sequence>
<comment type="caution">
    <text evidence="2">The sequence shown here is derived from an EMBL/GenBank/DDBJ whole genome shotgun (WGS) entry which is preliminary data.</text>
</comment>
<dbReference type="Proteomes" id="UP000737018">
    <property type="component" value="Unassembled WGS sequence"/>
</dbReference>
<dbReference type="EMBL" id="JRKL02010610">
    <property type="protein sequence ID" value="KAF3945925.1"/>
    <property type="molecule type" value="Genomic_DNA"/>
</dbReference>
<reference evidence="2" key="1">
    <citation type="submission" date="2020-03" db="EMBL/GenBank/DDBJ databases">
        <title>Castanea mollissima Vanexum genome sequencing.</title>
        <authorList>
            <person name="Staton M."/>
        </authorList>
    </citation>
    <scope>NUCLEOTIDE SEQUENCE</scope>
    <source>
        <tissue evidence="2">Leaf</tissue>
    </source>
</reference>
<evidence type="ECO:0000313" key="3">
    <source>
        <dbReference type="Proteomes" id="UP000737018"/>
    </source>
</evidence>
<feature type="region of interest" description="Disordered" evidence="1">
    <location>
        <begin position="102"/>
        <end position="122"/>
    </location>
</feature>
<evidence type="ECO:0000313" key="2">
    <source>
        <dbReference type="EMBL" id="KAF3945925.1"/>
    </source>
</evidence>
<name>A0A8J4V927_9ROSI</name>
<evidence type="ECO:0000256" key="1">
    <source>
        <dbReference type="SAM" id="MobiDB-lite"/>
    </source>
</evidence>
<organism evidence="2 3">
    <name type="scientific">Castanea mollissima</name>
    <name type="common">Chinese chestnut</name>
    <dbReference type="NCBI Taxonomy" id="60419"/>
    <lineage>
        <taxon>Eukaryota</taxon>
        <taxon>Viridiplantae</taxon>
        <taxon>Streptophyta</taxon>
        <taxon>Embryophyta</taxon>
        <taxon>Tracheophyta</taxon>
        <taxon>Spermatophyta</taxon>
        <taxon>Magnoliopsida</taxon>
        <taxon>eudicotyledons</taxon>
        <taxon>Gunneridae</taxon>
        <taxon>Pentapetalae</taxon>
        <taxon>rosids</taxon>
        <taxon>fabids</taxon>
        <taxon>Fagales</taxon>
        <taxon>Fagaceae</taxon>
        <taxon>Castanea</taxon>
    </lineage>
</organism>